<evidence type="ECO:0000256" key="5">
    <source>
        <dbReference type="ARBA" id="ARBA00022989"/>
    </source>
</evidence>
<dbReference type="PROSITE" id="PS50850">
    <property type="entry name" value="MFS"/>
    <property type="match status" value="1"/>
</dbReference>
<evidence type="ECO:0000256" key="8">
    <source>
        <dbReference type="ARBA" id="ARBA00044876"/>
    </source>
</evidence>
<dbReference type="Gene3D" id="1.20.1250.20">
    <property type="entry name" value="MFS general substrate transporter like domains"/>
    <property type="match status" value="2"/>
</dbReference>
<comment type="subcellular location">
    <subcellularLocation>
        <location evidence="1">Lysosome membrane</location>
        <topology evidence="1">Multi-pass membrane protein</topology>
    </subcellularLocation>
</comment>
<organism evidence="27 28">
    <name type="scientific">Aerophobetes bacterium</name>
    <dbReference type="NCBI Taxonomy" id="2030807"/>
    <lineage>
        <taxon>Bacteria</taxon>
        <taxon>Candidatus Aerophobota</taxon>
    </lineage>
</organism>
<evidence type="ECO:0000256" key="23">
    <source>
        <dbReference type="ARBA" id="ARBA00045709"/>
    </source>
</evidence>
<feature type="transmembrane region" description="Helical" evidence="25">
    <location>
        <begin position="215"/>
        <end position="238"/>
    </location>
</feature>
<comment type="catalytic activity">
    <reaction evidence="11">
        <text>L-alpha-aminoacyl-L-histidine(out) = L-alpha-aminoacyl-L-histidine(in)</text>
        <dbReference type="Rhea" id="RHEA:79375"/>
        <dbReference type="ChEBI" id="CHEBI:229967"/>
    </reaction>
</comment>
<evidence type="ECO:0000256" key="7">
    <source>
        <dbReference type="ARBA" id="ARBA00023228"/>
    </source>
</evidence>
<keyword evidence="4 25" id="KW-0812">Transmembrane</keyword>
<sequence length="419" mass="46098">MASNKKIWATLSYIFASLFLLYEMSLQVSPSIMTKQLMKDFSLTATTLGLMSSFYFYSYSIMQIPVGLLFDRFNAKILIAIATLICVAGAFFFAEADTFTFASLGRFFMGFGSAFAFVGVLTIANRWFAPKHFAFLVGMAQFLAAAGAWGGAYPLALWLENSGWRPMIFILATIGVGLMLTSIFFIKDHPQGTRVKKPVHHLLKELKVLLKNFQVYLLFIYAFCMWGPVTVLPALWAPSYLQARFHVSDAQAAFSSGMIWFGIALSAPILGLLSDRLKRRKPFIVIPSIIGLISSLVLLYMPNLEFGTTHLLFFLIGIAAAAQILSFAIGREINNPSVVSTGIGLNNMGVVLGGAILQPVVGKIIQYTSHNSIVVQGVPVYAVSDYTWGLSVVPICFLVGVIVACMIKETYCKPVWSKN</sequence>
<dbReference type="InterPro" id="IPR020846">
    <property type="entry name" value="MFS_dom"/>
</dbReference>
<comment type="catalytic activity">
    <reaction evidence="8">
        <text>L-lysyl-L-alanine(out) = L-lysyl-L-alanine(in)</text>
        <dbReference type="Rhea" id="RHEA:79399"/>
        <dbReference type="ChEBI" id="CHEBI:229954"/>
    </reaction>
</comment>
<feature type="transmembrane region" description="Helical" evidence="25">
    <location>
        <begin position="77"/>
        <end position="94"/>
    </location>
</feature>
<gene>
    <name evidence="27" type="ORF">COB21_03270</name>
</gene>
<feature type="transmembrane region" description="Helical" evidence="25">
    <location>
        <begin position="133"/>
        <end position="155"/>
    </location>
</feature>
<evidence type="ECO:0000256" key="19">
    <source>
        <dbReference type="ARBA" id="ARBA00044919"/>
    </source>
</evidence>
<comment type="similarity">
    <text evidence="2">Belongs to the major facilitator superfamily.</text>
</comment>
<evidence type="ECO:0000313" key="27">
    <source>
        <dbReference type="EMBL" id="PCI77291.1"/>
    </source>
</evidence>
<feature type="transmembrane region" description="Helical" evidence="25">
    <location>
        <begin position="167"/>
        <end position="186"/>
    </location>
</feature>
<evidence type="ECO:0000256" key="14">
    <source>
        <dbReference type="ARBA" id="ARBA00044898"/>
    </source>
</evidence>
<feature type="domain" description="Major facilitator superfamily (MFS) profile" evidence="26">
    <location>
        <begin position="9"/>
        <end position="412"/>
    </location>
</feature>
<evidence type="ECO:0000256" key="12">
    <source>
        <dbReference type="ARBA" id="ARBA00044891"/>
    </source>
</evidence>
<feature type="transmembrane region" description="Helical" evidence="25">
    <location>
        <begin position="100"/>
        <end position="121"/>
    </location>
</feature>
<evidence type="ECO:0000256" key="18">
    <source>
        <dbReference type="ARBA" id="ARBA00044912"/>
    </source>
</evidence>
<comment type="catalytic activity">
    <reaction evidence="19">
        <text>L-alanyl-L-lysine(out) = L-alanyl-L-lysine(in)</text>
        <dbReference type="Rhea" id="RHEA:79415"/>
        <dbReference type="ChEBI" id="CHEBI:192470"/>
    </reaction>
</comment>
<comment type="caution">
    <text evidence="27">The sequence shown here is derived from an EMBL/GenBank/DDBJ whole genome shotgun (WGS) entry which is preliminary data.</text>
</comment>
<evidence type="ECO:0000256" key="25">
    <source>
        <dbReference type="SAM" id="Phobius"/>
    </source>
</evidence>
<comment type="catalytic activity">
    <reaction evidence="9">
        <text>L-histidyl-glycine(out) = L-histidyl-glycine(in)</text>
        <dbReference type="Rhea" id="RHEA:79395"/>
        <dbReference type="ChEBI" id="CHEBI:229957"/>
    </reaction>
</comment>
<dbReference type="PANTHER" id="PTHR23512">
    <property type="entry name" value="MAJOR FACILITATOR SUPERFAMILY DOMAIN-CONTAINING PROTEIN 1"/>
    <property type="match status" value="1"/>
</dbReference>
<evidence type="ECO:0000256" key="1">
    <source>
        <dbReference type="ARBA" id="ARBA00004155"/>
    </source>
</evidence>
<name>A0A2A4X4R6_UNCAE</name>
<feature type="transmembrane region" description="Helical" evidence="25">
    <location>
        <begin position="307"/>
        <end position="330"/>
    </location>
</feature>
<evidence type="ECO:0000256" key="9">
    <source>
        <dbReference type="ARBA" id="ARBA00044878"/>
    </source>
</evidence>
<evidence type="ECO:0000256" key="4">
    <source>
        <dbReference type="ARBA" id="ARBA00022692"/>
    </source>
</evidence>
<evidence type="ECO:0000256" key="24">
    <source>
        <dbReference type="ARBA" id="ARBA00046376"/>
    </source>
</evidence>
<evidence type="ECO:0000256" key="2">
    <source>
        <dbReference type="ARBA" id="ARBA00008335"/>
    </source>
</evidence>
<comment type="function">
    <text evidence="23">Lysosomal dipeptide uniporter that selectively exports lysine, arginine or histidine-containing dipeptides with a net positive charge from the lysosome lumen into the cytosol. Could play a role in a specific type of protein O-glycosylation indirectly regulating macrophages migration and tissue invasion. Also essential for liver homeostasis.</text>
</comment>
<reference evidence="28" key="1">
    <citation type="submission" date="2017-08" db="EMBL/GenBank/DDBJ databases">
        <title>A dynamic microbial community with high functional redundancy inhabits the cold, oxic subseafloor aquifer.</title>
        <authorList>
            <person name="Tully B.J."/>
            <person name="Wheat C.G."/>
            <person name="Glazer B.T."/>
            <person name="Huber J.A."/>
        </authorList>
    </citation>
    <scope>NUCLEOTIDE SEQUENCE [LARGE SCALE GENOMIC DNA]</scope>
</reference>
<keyword evidence="5 25" id="KW-1133">Transmembrane helix</keyword>
<feature type="transmembrane region" description="Helical" evidence="25">
    <location>
        <begin position="250"/>
        <end position="271"/>
    </location>
</feature>
<evidence type="ECO:0000256" key="3">
    <source>
        <dbReference type="ARBA" id="ARBA00022448"/>
    </source>
</evidence>
<dbReference type="SUPFAM" id="SSF103473">
    <property type="entry name" value="MFS general substrate transporter"/>
    <property type="match status" value="1"/>
</dbReference>
<keyword evidence="3" id="KW-0813">Transport</keyword>
<evidence type="ECO:0000256" key="10">
    <source>
        <dbReference type="ARBA" id="ARBA00044881"/>
    </source>
</evidence>
<dbReference type="InterPro" id="IPR011701">
    <property type="entry name" value="MFS"/>
</dbReference>
<feature type="transmembrane region" description="Helical" evidence="25">
    <location>
        <begin position="283"/>
        <end position="301"/>
    </location>
</feature>
<evidence type="ECO:0000256" key="6">
    <source>
        <dbReference type="ARBA" id="ARBA00023136"/>
    </source>
</evidence>
<comment type="catalytic activity">
    <reaction evidence="16">
        <text>L-lysyl-L-lysine(out) = L-lysyl-L-lysine(in)</text>
        <dbReference type="Rhea" id="RHEA:79403"/>
        <dbReference type="ChEBI" id="CHEBI:229956"/>
    </reaction>
</comment>
<feature type="transmembrane region" description="Helical" evidence="25">
    <location>
        <begin position="48"/>
        <end position="70"/>
    </location>
</feature>
<comment type="catalytic activity">
    <reaction evidence="20">
        <text>L-lysyl-glycine(out) = L-lysyl-glycine(in)</text>
        <dbReference type="Rhea" id="RHEA:79407"/>
        <dbReference type="ChEBI" id="CHEBI:191202"/>
    </reaction>
</comment>
<keyword evidence="6 25" id="KW-0472">Membrane</keyword>
<comment type="catalytic activity">
    <reaction evidence="18">
        <text>L-histidyl-L-alpha-amino acid(out) = L-histidyl-L-alpha-amino acid(in)</text>
        <dbReference type="Rhea" id="RHEA:79379"/>
        <dbReference type="ChEBI" id="CHEBI:229964"/>
    </reaction>
</comment>
<evidence type="ECO:0000256" key="20">
    <source>
        <dbReference type="ARBA" id="ARBA00044924"/>
    </source>
</evidence>
<dbReference type="InterPro" id="IPR052187">
    <property type="entry name" value="MFSD1"/>
</dbReference>
<comment type="catalytic activity">
    <reaction evidence="12">
        <text>L-lysyl-L-alpha-amino acid(out) = L-lysyl-L-alpha-amino acid(in)</text>
        <dbReference type="Rhea" id="RHEA:79387"/>
        <dbReference type="ChEBI" id="CHEBI:229965"/>
    </reaction>
</comment>
<proteinExistence type="inferred from homology"/>
<evidence type="ECO:0000256" key="22">
    <source>
        <dbReference type="ARBA" id="ARBA00045018"/>
    </source>
</evidence>
<dbReference type="InterPro" id="IPR036259">
    <property type="entry name" value="MFS_trans_sf"/>
</dbReference>
<accession>A0A2A4X4R6</accession>
<dbReference type="PANTHER" id="PTHR23512:SF3">
    <property type="entry name" value="MAJOR FACILITATOR SUPERFAMILY DOMAIN-CONTAINING PROTEIN 1"/>
    <property type="match status" value="1"/>
</dbReference>
<feature type="transmembrane region" description="Helical" evidence="25">
    <location>
        <begin position="7"/>
        <end position="28"/>
    </location>
</feature>
<dbReference type="EMBL" id="NVUK01000018">
    <property type="protein sequence ID" value="PCI77291.1"/>
    <property type="molecule type" value="Genomic_DNA"/>
</dbReference>
<comment type="catalytic activity">
    <reaction evidence="13">
        <text>L-alpha-aminoacyl-L-lysine(out) = L-alpha-aminoacyl-L-lysine(in)</text>
        <dbReference type="Rhea" id="RHEA:79383"/>
        <dbReference type="ChEBI" id="CHEBI:229966"/>
    </reaction>
</comment>
<feature type="transmembrane region" description="Helical" evidence="25">
    <location>
        <begin position="386"/>
        <end position="407"/>
    </location>
</feature>
<dbReference type="GO" id="GO:0005765">
    <property type="term" value="C:lysosomal membrane"/>
    <property type="evidence" value="ECO:0007669"/>
    <property type="project" value="UniProtKB-SubCell"/>
</dbReference>
<keyword evidence="7" id="KW-0458">Lysosome</keyword>
<comment type="subunit">
    <text evidence="24">Homodimer. Interacts with lysosomal protein GLMP (via lumenal domain); the interaction starts while both proteins are still in the endoplasmic reticulum and is required for stabilization of MFSD1 in lysosomes but has no direct effect on its targeting to lysosomes or transporter activity.</text>
</comment>
<dbReference type="Proteomes" id="UP000218775">
    <property type="component" value="Unassembled WGS sequence"/>
</dbReference>
<comment type="catalytic activity">
    <reaction evidence="10">
        <text>L-alpha-aminoacyl-L-arginine(out) = L-alpha-aminoacyl-L-arginine(in)</text>
        <dbReference type="Rhea" id="RHEA:79367"/>
        <dbReference type="ChEBI" id="CHEBI:229968"/>
    </reaction>
</comment>
<protein>
    <recommendedName>
        <fullName evidence="21">Lysosomal dipeptide transporter MFSD1</fullName>
    </recommendedName>
    <alternativeName>
        <fullName evidence="22">Major facilitator superfamily domain-containing protein 1</fullName>
    </alternativeName>
</protein>
<evidence type="ECO:0000256" key="13">
    <source>
        <dbReference type="ARBA" id="ARBA00044893"/>
    </source>
</evidence>
<evidence type="ECO:0000313" key="28">
    <source>
        <dbReference type="Proteomes" id="UP000218775"/>
    </source>
</evidence>
<comment type="catalytic activity">
    <reaction evidence="14">
        <text>L-aspartyl-L-lysine(out) = L-aspartyl-L-lysine(in)</text>
        <dbReference type="Rhea" id="RHEA:79411"/>
        <dbReference type="ChEBI" id="CHEBI:229953"/>
    </reaction>
</comment>
<evidence type="ECO:0000259" key="26">
    <source>
        <dbReference type="PROSITE" id="PS50850"/>
    </source>
</evidence>
<dbReference type="Pfam" id="PF07690">
    <property type="entry name" value="MFS_1"/>
    <property type="match status" value="1"/>
</dbReference>
<comment type="catalytic activity">
    <reaction evidence="15">
        <text>L-arginyl-L-alpha-amino acid(out) = L-arginyl-L-alpha-amino acid(in)</text>
        <dbReference type="Rhea" id="RHEA:79371"/>
        <dbReference type="ChEBI" id="CHEBI:84315"/>
    </reaction>
</comment>
<dbReference type="GO" id="GO:0022857">
    <property type="term" value="F:transmembrane transporter activity"/>
    <property type="evidence" value="ECO:0007669"/>
    <property type="project" value="InterPro"/>
</dbReference>
<evidence type="ECO:0000256" key="21">
    <source>
        <dbReference type="ARBA" id="ARBA00044985"/>
    </source>
</evidence>
<evidence type="ECO:0000256" key="17">
    <source>
        <dbReference type="ARBA" id="ARBA00044903"/>
    </source>
</evidence>
<feature type="transmembrane region" description="Helical" evidence="25">
    <location>
        <begin position="342"/>
        <end position="366"/>
    </location>
</feature>
<dbReference type="AlphaFoldDB" id="A0A2A4X4R6"/>
<evidence type="ECO:0000256" key="11">
    <source>
        <dbReference type="ARBA" id="ARBA00044884"/>
    </source>
</evidence>
<comment type="catalytic activity">
    <reaction evidence="17">
        <text>L-arginyl-glycine(out) = L-arginyl-glycine(in)</text>
        <dbReference type="Rhea" id="RHEA:79391"/>
        <dbReference type="ChEBI" id="CHEBI:229955"/>
    </reaction>
</comment>
<evidence type="ECO:0000256" key="16">
    <source>
        <dbReference type="ARBA" id="ARBA00044900"/>
    </source>
</evidence>
<evidence type="ECO:0000256" key="15">
    <source>
        <dbReference type="ARBA" id="ARBA00044899"/>
    </source>
</evidence>